<dbReference type="Proteomes" id="UP000092504">
    <property type="component" value="Unassembled WGS sequence"/>
</dbReference>
<evidence type="ECO:0000313" key="2">
    <source>
        <dbReference type="Proteomes" id="UP000092504"/>
    </source>
</evidence>
<comment type="caution">
    <text evidence="1">The sequence shown here is derived from an EMBL/GenBank/DDBJ whole genome shotgun (WGS) entry which is preliminary data.</text>
</comment>
<accession>A0A1B8NXP8</accession>
<name>A0A1B8NXP8_HALEL</name>
<protein>
    <submittedName>
        <fullName evidence="1">Uncharacterized protein</fullName>
    </submittedName>
</protein>
<dbReference type="EMBL" id="MAJD01000002">
    <property type="protein sequence ID" value="OBX34770.1"/>
    <property type="molecule type" value="Genomic_DNA"/>
</dbReference>
<reference evidence="1 2" key="1">
    <citation type="submission" date="2016-06" db="EMBL/GenBank/DDBJ databases">
        <title>Genome sequence of halotolerant plant growth promoting strain of Halomonas elongata HEK1 isolated from salterns of Rann of Kutch, Gujarat, India.</title>
        <authorList>
            <person name="Gaba S."/>
            <person name="Singh R.N."/>
            <person name="Abrol S."/>
            <person name="Kaushik R."/>
            <person name="Saxena A.K."/>
        </authorList>
    </citation>
    <scope>NUCLEOTIDE SEQUENCE [LARGE SCALE GENOMIC DNA]</scope>
    <source>
        <strain evidence="1 2">HEK1</strain>
    </source>
</reference>
<evidence type="ECO:0000313" key="1">
    <source>
        <dbReference type="EMBL" id="OBX34770.1"/>
    </source>
</evidence>
<sequence length="64" mass="7147">MGSIDRFAHRCVQQLGESARTGDRPGLQRQTGTVIDLYRRQGSGEVIRLVDQHHARGQQVGDMT</sequence>
<dbReference type="AlphaFoldDB" id="A0A1B8NXP8"/>
<gene>
    <name evidence="1" type="ORF">A8U91_03830</name>
</gene>
<proteinExistence type="predicted"/>
<organism evidence="1 2">
    <name type="scientific">Halomonas elongata</name>
    <dbReference type="NCBI Taxonomy" id="2746"/>
    <lineage>
        <taxon>Bacteria</taxon>
        <taxon>Pseudomonadati</taxon>
        <taxon>Pseudomonadota</taxon>
        <taxon>Gammaproteobacteria</taxon>
        <taxon>Oceanospirillales</taxon>
        <taxon>Halomonadaceae</taxon>
        <taxon>Halomonas</taxon>
    </lineage>
</organism>